<gene>
    <name evidence="2" type="ORF">K452DRAFT_59791</name>
</gene>
<feature type="region of interest" description="Disordered" evidence="1">
    <location>
        <begin position="74"/>
        <end position="125"/>
    </location>
</feature>
<feature type="region of interest" description="Disordered" evidence="1">
    <location>
        <begin position="18"/>
        <end position="56"/>
    </location>
</feature>
<organism evidence="2 3">
    <name type="scientific">Aplosporella prunicola CBS 121167</name>
    <dbReference type="NCBI Taxonomy" id="1176127"/>
    <lineage>
        <taxon>Eukaryota</taxon>
        <taxon>Fungi</taxon>
        <taxon>Dikarya</taxon>
        <taxon>Ascomycota</taxon>
        <taxon>Pezizomycotina</taxon>
        <taxon>Dothideomycetes</taxon>
        <taxon>Dothideomycetes incertae sedis</taxon>
        <taxon>Botryosphaeriales</taxon>
        <taxon>Aplosporellaceae</taxon>
        <taxon>Aplosporella</taxon>
    </lineage>
</organism>
<feature type="compositionally biased region" description="Low complexity" evidence="1">
    <location>
        <begin position="329"/>
        <end position="352"/>
    </location>
</feature>
<feature type="compositionally biased region" description="Basic and acidic residues" evidence="1">
    <location>
        <begin position="101"/>
        <end position="116"/>
    </location>
</feature>
<dbReference type="GeneID" id="54304393"/>
<dbReference type="RefSeq" id="XP_033395748.1">
    <property type="nucleotide sequence ID" value="XM_033546886.1"/>
</dbReference>
<dbReference type="EMBL" id="ML995491">
    <property type="protein sequence ID" value="KAF2140035.1"/>
    <property type="molecule type" value="Genomic_DNA"/>
</dbReference>
<feature type="compositionally biased region" description="Polar residues" evidence="1">
    <location>
        <begin position="82"/>
        <end position="97"/>
    </location>
</feature>
<name>A0A6A6B9P5_9PEZI</name>
<accession>A0A6A6B9P5</accession>
<feature type="compositionally biased region" description="Polar residues" evidence="1">
    <location>
        <begin position="160"/>
        <end position="173"/>
    </location>
</feature>
<evidence type="ECO:0000256" key="1">
    <source>
        <dbReference type="SAM" id="MobiDB-lite"/>
    </source>
</evidence>
<feature type="compositionally biased region" description="Low complexity" evidence="1">
    <location>
        <begin position="369"/>
        <end position="396"/>
    </location>
</feature>
<keyword evidence="3" id="KW-1185">Reference proteome</keyword>
<protein>
    <submittedName>
        <fullName evidence="2">Uncharacterized protein</fullName>
    </submittedName>
</protein>
<feature type="compositionally biased region" description="Polar residues" evidence="1">
    <location>
        <begin position="200"/>
        <end position="224"/>
    </location>
</feature>
<feature type="compositionally biased region" description="Polar residues" evidence="1">
    <location>
        <begin position="25"/>
        <end position="41"/>
    </location>
</feature>
<reference evidence="2" key="1">
    <citation type="journal article" date="2020" name="Stud. Mycol.">
        <title>101 Dothideomycetes genomes: a test case for predicting lifestyles and emergence of pathogens.</title>
        <authorList>
            <person name="Haridas S."/>
            <person name="Albert R."/>
            <person name="Binder M."/>
            <person name="Bloem J."/>
            <person name="Labutti K."/>
            <person name="Salamov A."/>
            <person name="Andreopoulos B."/>
            <person name="Baker S."/>
            <person name="Barry K."/>
            <person name="Bills G."/>
            <person name="Bluhm B."/>
            <person name="Cannon C."/>
            <person name="Castanera R."/>
            <person name="Culley D."/>
            <person name="Daum C."/>
            <person name="Ezra D."/>
            <person name="Gonzalez J."/>
            <person name="Henrissat B."/>
            <person name="Kuo A."/>
            <person name="Liang C."/>
            <person name="Lipzen A."/>
            <person name="Lutzoni F."/>
            <person name="Magnuson J."/>
            <person name="Mondo S."/>
            <person name="Nolan M."/>
            <person name="Ohm R."/>
            <person name="Pangilinan J."/>
            <person name="Park H.-J."/>
            <person name="Ramirez L."/>
            <person name="Alfaro M."/>
            <person name="Sun H."/>
            <person name="Tritt A."/>
            <person name="Yoshinaga Y."/>
            <person name="Zwiers L.-H."/>
            <person name="Turgeon B."/>
            <person name="Goodwin S."/>
            <person name="Spatafora J."/>
            <person name="Crous P."/>
            <person name="Grigoriev I."/>
        </authorList>
    </citation>
    <scope>NUCLEOTIDE SEQUENCE</scope>
    <source>
        <strain evidence="2">CBS 121167</strain>
    </source>
</reference>
<dbReference type="Proteomes" id="UP000799438">
    <property type="component" value="Unassembled WGS sequence"/>
</dbReference>
<feature type="compositionally biased region" description="Basic and acidic residues" evidence="1">
    <location>
        <begin position="43"/>
        <end position="55"/>
    </location>
</feature>
<feature type="region of interest" description="Disordered" evidence="1">
    <location>
        <begin position="155"/>
        <end position="404"/>
    </location>
</feature>
<dbReference type="AlphaFoldDB" id="A0A6A6B9P5"/>
<proteinExistence type="predicted"/>
<sequence>MGGLAPVLTIDPDAEVVIMGDTMSDGPSGSVSRSAGGQALTNDDARRRNASRHEAMAMLEGAVPASTEIDWDNFQELLLSESPPNASPSHGNGSPDTTDMDPFRDQEEVETVERPEVPTPSQHAVLPAVTPSLRVVSNDLTDASLVVTPKEARIARRNSRIPTPSRTLPNSDQPAPFAAPRRYSKPLSPVADTFPPTRFPSEQITQRFQADDSGPNTQQAQQASPVLPLRMSAIPTTKKDRSTSKARLAMSKVGRLLHPKRDTKLASTSNSNPKRPDRSSKTKINFVEKPLVVPSRHAEHHAPLHRRPSQQPTASAFAHHARMPGGRGSAATISTATAPAAPQAAAQPLPRSLADKKLPVLPHTPTPTPAASSTSGHAAPRDTTSTPSPNTNTNTTQPAHALATPAEKDTKAMALYMLQQTASMASAGRGAVLDITSQ</sequence>
<evidence type="ECO:0000313" key="3">
    <source>
        <dbReference type="Proteomes" id="UP000799438"/>
    </source>
</evidence>
<evidence type="ECO:0000313" key="2">
    <source>
        <dbReference type="EMBL" id="KAF2140035.1"/>
    </source>
</evidence>